<organism evidence="1">
    <name type="scientific">marine sediment metagenome</name>
    <dbReference type="NCBI Taxonomy" id="412755"/>
    <lineage>
        <taxon>unclassified sequences</taxon>
        <taxon>metagenomes</taxon>
        <taxon>ecological metagenomes</taxon>
    </lineage>
</organism>
<dbReference type="EMBL" id="BARS01046824">
    <property type="protein sequence ID" value="GAG33350.1"/>
    <property type="molecule type" value="Genomic_DNA"/>
</dbReference>
<comment type="caution">
    <text evidence="1">The sequence shown here is derived from an EMBL/GenBank/DDBJ whole genome shotgun (WGS) entry which is preliminary data.</text>
</comment>
<name>X0WRQ7_9ZZZZ</name>
<sequence length="245" mass="27418">YTLNNKNYAVEVTYIGGTTPEVQFKVNGQLTDVLAEGDTFTLDDGTIIGVRDIIEDESGEVTSDMVEFYLGTEKLKLRDIDYSSTDNLDNVEFNDEFVDSLYVNIIAYNPSGSINIDKIFLSWIPDDELFITEEQDAVFPGLESFRITYEGFTTPTEEKIRIIGSGDDEMELRVEVQDGDVSIPLAYSFNATTLRLGDHRYRLVLTRGTLIEEDQYFFLTTGSGVPSSGGEKSYVLQYRGADSSS</sequence>
<protein>
    <submittedName>
        <fullName evidence="1">Uncharacterized protein</fullName>
    </submittedName>
</protein>
<reference evidence="1" key="1">
    <citation type="journal article" date="2014" name="Front. Microbiol.">
        <title>High frequency of phylogenetically diverse reductive dehalogenase-homologous genes in deep subseafloor sedimentary metagenomes.</title>
        <authorList>
            <person name="Kawai M."/>
            <person name="Futagami T."/>
            <person name="Toyoda A."/>
            <person name="Takaki Y."/>
            <person name="Nishi S."/>
            <person name="Hori S."/>
            <person name="Arai W."/>
            <person name="Tsubouchi T."/>
            <person name="Morono Y."/>
            <person name="Uchiyama I."/>
            <person name="Ito T."/>
            <person name="Fujiyama A."/>
            <person name="Inagaki F."/>
            <person name="Takami H."/>
        </authorList>
    </citation>
    <scope>NUCLEOTIDE SEQUENCE</scope>
    <source>
        <strain evidence="1">Expedition CK06-06</strain>
    </source>
</reference>
<feature type="non-terminal residue" evidence="1">
    <location>
        <position position="245"/>
    </location>
</feature>
<feature type="non-terminal residue" evidence="1">
    <location>
        <position position="1"/>
    </location>
</feature>
<accession>X0WRQ7</accession>
<proteinExistence type="predicted"/>
<gene>
    <name evidence="1" type="ORF">S01H1_70415</name>
</gene>
<evidence type="ECO:0000313" key="1">
    <source>
        <dbReference type="EMBL" id="GAG33350.1"/>
    </source>
</evidence>
<dbReference type="AlphaFoldDB" id="X0WRQ7"/>